<dbReference type="InterPro" id="IPR056091">
    <property type="entry name" value="DUF7674"/>
</dbReference>
<protein>
    <recommendedName>
        <fullName evidence="1">DUF7674 domain-containing protein</fullName>
    </recommendedName>
</protein>
<gene>
    <name evidence="2" type="ORF">MM239_11470</name>
</gene>
<evidence type="ECO:0000259" key="1">
    <source>
        <dbReference type="Pfam" id="PF24722"/>
    </source>
</evidence>
<keyword evidence="3" id="KW-1185">Reference proteome</keyword>
<dbReference type="Pfam" id="PF24722">
    <property type="entry name" value="DUF7674"/>
    <property type="match status" value="1"/>
</dbReference>
<evidence type="ECO:0000313" key="3">
    <source>
        <dbReference type="Proteomes" id="UP001165489"/>
    </source>
</evidence>
<comment type="caution">
    <text evidence="2">The sequence shown here is derived from an EMBL/GenBank/DDBJ whole genome shotgun (WGS) entry which is preliminary data.</text>
</comment>
<sequence length="122" mass="14596">MNNFKSMCLEIEKQLPEFSNEVNCRQKEKERLLILSHISLFAEFTERAILSGNMTTVKKSFELAEKLYKEGDDMIKIGLEHIFLPHLHLQQNHRMYKEAKSMLPFCLLQSYYLLYEHNRIEK</sequence>
<proteinExistence type="predicted"/>
<dbReference type="EMBL" id="JAKZGP010000027">
    <property type="protein sequence ID" value="MCH7410015.1"/>
    <property type="molecule type" value="Genomic_DNA"/>
</dbReference>
<dbReference type="Proteomes" id="UP001165489">
    <property type="component" value="Unassembled WGS sequence"/>
</dbReference>
<dbReference type="RefSeq" id="WP_241348384.1">
    <property type="nucleotide sequence ID" value="NZ_JAKZGP010000027.1"/>
</dbReference>
<evidence type="ECO:0000313" key="2">
    <source>
        <dbReference type="EMBL" id="MCH7410015.1"/>
    </source>
</evidence>
<feature type="domain" description="DUF7674" evidence="1">
    <location>
        <begin position="10"/>
        <end position="109"/>
    </location>
</feature>
<organism evidence="2 3">
    <name type="scientific">Belliella filtrata</name>
    <dbReference type="NCBI Taxonomy" id="2923435"/>
    <lineage>
        <taxon>Bacteria</taxon>
        <taxon>Pseudomonadati</taxon>
        <taxon>Bacteroidota</taxon>
        <taxon>Cytophagia</taxon>
        <taxon>Cytophagales</taxon>
        <taxon>Cyclobacteriaceae</taxon>
        <taxon>Belliella</taxon>
    </lineage>
</organism>
<accession>A0ABS9V0S8</accession>
<name>A0ABS9V0S8_9BACT</name>
<reference evidence="2" key="1">
    <citation type="submission" date="2022-03" db="EMBL/GenBank/DDBJ databases">
        <title>De novo assembled genomes of Belliella spp. (Cyclobacteriaceae) strains.</title>
        <authorList>
            <person name="Szabo A."/>
            <person name="Korponai K."/>
            <person name="Felfoldi T."/>
        </authorList>
    </citation>
    <scope>NUCLEOTIDE SEQUENCE</scope>
    <source>
        <strain evidence="2">DSM 111904</strain>
    </source>
</reference>